<evidence type="ECO:0008006" key="3">
    <source>
        <dbReference type="Google" id="ProtNLM"/>
    </source>
</evidence>
<name>K5X1C1_AGABU</name>
<dbReference type="InParanoid" id="K5X1C1"/>
<dbReference type="RefSeq" id="XP_007332539.1">
    <property type="nucleotide sequence ID" value="XM_007332477.1"/>
</dbReference>
<dbReference type="OMA" id="DIWANIL"/>
<sequence>MSVQDALENLDIWANILQYFRISLQLDSDLEAKEKRKCLLRIALLSPSLTSPALDLLWQSMTSLVPITQMINVNSRLLTSKSIFNFSADQGGYWSLTYPIISDQVRRRADRNLSCIHHLRLTVGPSKEMGAVSILSMALGVNPLLPRLISLDLDLSKLDSIGTTWTYAIGSLFSPSLTSISYTAATVVHNQGITTLQSMFHLRALALRRIVYRGPLYRFILKTCLLFPNLEVLKLIHEPSGPRLPVQGVVPKFSIAFFSQEFRNLVDLEIDLRLFPRMDALTITPSPLLQALSITGNSSDVGDFLSGNIKSSSLQSLTVTMLEPPNLAWKLACDNVATSYPQVHSLSFRRVDQTSFQQDMLPEDLSSLMSRPTMLSLELHGIFHCFTEATICGLLNSWPDLQTLSITDDYTTYFSASLLIHLSQAVHLRTIKLPLDITFLEDELSITTPLAQNRVTELTITDLEVSPSLSLERKIKVAKNLLMLFPLLERIITHSDSSSHKTYITELDELFRSFRSSIVTYLWRASKRRSRTKEETA</sequence>
<dbReference type="AlphaFoldDB" id="K5X1C1"/>
<dbReference type="OrthoDB" id="3103741at2759"/>
<organism evidence="1 2">
    <name type="scientific">Agaricus bisporus var. burnettii (strain JB137-S8 / ATCC MYA-4627 / FGSC 10392)</name>
    <name type="common">White button mushroom</name>
    <dbReference type="NCBI Taxonomy" id="597362"/>
    <lineage>
        <taxon>Eukaryota</taxon>
        <taxon>Fungi</taxon>
        <taxon>Dikarya</taxon>
        <taxon>Basidiomycota</taxon>
        <taxon>Agaricomycotina</taxon>
        <taxon>Agaricomycetes</taxon>
        <taxon>Agaricomycetidae</taxon>
        <taxon>Agaricales</taxon>
        <taxon>Agaricineae</taxon>
        <taxon>Agaricaceae</taxon>
        <taxon>Agaricus</taxon>
    </lineage>
</organism>
<gene>
    <name evidence="1" type="ORF">AGABI1DRAFT_130945</name>
</gene>
<evidence type="ECO:0000313" key="1">
    <source>
        <dbReference type="EMBL" id="EKM76938.1"/>
    </source>
</evidence>
<dbReference type="HOGENOM" id="CLU_040552_0_0_1"/>
<evidence type="ECO:0000313" key="2">
    <source>
        <dbReference type="Proteomes" id="UP000008493"/>
    </source>
</evidence>
<proteinExistence type="predicted"/>
<dbReference type="Proteomes" id="UP000008493">
    <property type="component" value="Unassembled WGS sequence"/>
</dbReference>
<reference evidence="2" key="1">
    <citation type="journal article" date="2012" name="Proc. Natl. Acad. Sci. U.S.A.">
        <title>Genome sequence of the button mushroom Agaricus bisporus reveals mechanisms governing adaptation to a humic-rich ecological niche.</title>
        <authorList>
            <person name="Morin E."/>
            <person name="Kohler A."/>
            <person name="Baker A.R."/>
            <person name="Foulongne-Oriol M."/>
            <person name="Lombard V."/>
            <person name="Nagy L.G."/>
            <person name="Ohm R.A."/>
            <person name="Patyshakuliyeva A."/>
            <person name="Brun A."/>
            <person name="Aerts A.L."/>
            <person name="Bailey A.M."/>
            <person name="Billette C."/>
            <person name="Coutinho P.M."/>
            <person name="Deakin G."/>
            <person name="Doddapaneni H."/>
            <person name="Floudas D."/>
            <person name="Grimwood J."/>
            <person name="Hilden K."/>
            <person name="Kuees U."/>
            <person name="LaButti K.M."/>
            <person name="Lapidus A."/>
            <person name="Lindquist E.A."/>
            <person name="Lucas S.M."/>
            <person name="Murat C."/>
            <person name="Riley R.W."/>
            <person name="Salamov A.A."/>
            <person name="Schmutz J."/>
            <person name="Subramanian V."/>
            <person name="Woesten H.A.B."/>
            <person name="Xu J."/>
            <person name="Eastwood D.C."/>
            <person name="Foster G.D."/>
            <person name="Sonnenberg A.S."/>
            <person name="Cullen D."/>
            <person name="de Vries R.P."/>
            <person name="Lundell T."/>
            <person name="Hibbett D.S."/>
            <person name="Henrissat B."/>
            <person name="Burton K.S."/>
            <person name="Kerrigan R.W."/>
            <person name="Challen M.P."/>
            <person name="Grigoriev I.V."/>
            <person name="Martin F."/>
        </authorList>
    </citation>
    <scope>NUCLEOTIDE SEQUENCE [LARGE SCALE GENOMIC DNA]</scope>
    <source>
        <strain evidence="2">JB137-S8 / ATCC MYA-4627 / FGSC 10392</strain>
    </source>
</reference>
<dbReference type="KEGG" id="abp:AGABI1DRAFT130945"/>
<dbReference type="GeneID" id="18827336"/>
<keyword evidence="2" id="KW-1185">Reference proteome</keyword>
<dbReference type="EMBL" id="JH971399">
    <property type="protein sequence ID" value="EKM76938.1"/>
    <property type="molecule type" value="Genomic_DNA"/>
</dbReference>
<protein>
    <recommendedName>
        <fullName evidence="3">F-box domain-containing protein</fullName>
    </recommendedName>
</protein>
<accession>K5X1C1</accession>